<evidence type="ECO:0000256" key="2">
    <source>
        <dbReference type="ARBA" id="ARBA00009441"/>
    </source>
</evidence>
<dbReference type="GO" id="GO:0043590">
    <property type="term" value="C:bacterial nucleoid"/>
    <property type="evidence" value="ECO:0007669"/>
    <property type="project" value="TreeGrafter"/>
</dbReference>
<comment type="caution">
    <text evidence="12">The sequence shown here is derived from an EMBL/GenBank/DDBJ whole genome shotgun (WGS) entry which is preliminary data.</text>
</comment>
<dbReference type="Gene3D" id="3.40.50.300">
    <property type="entry name" value="P-loop containing nucleotide triphosphate hydrolases"/>
    <property type="match status" value="2"/>
</dbReference>
<accession>A0A9W6B2L6</accession>
<evidence type="ECO:0000256" key="4">
    <source>
        <dbReference type="ARBA" id="ARBA00022741"/>
    </source>
</evidence>
<dbReference type="Proteomes" id="UP001143545">
    <property type="component" value="Unassembled WGS sequence"/>
</dbReference>
<evidence type="ECO:0000256" key="10">
    <source>
        <dbReference type="SAM" id="Coils"/>
    </source>
</evidence>
<dbReference type="GO" id="GO:0009432">
    <property type="term" value="P:SOS response"/>
    <property type="evidence" value="ECO:0007669"/>
    <property type="project" value="TreeGrafter"/>
</dbReference>
<sequence>MLTSLSIKNYALIDELKVKFSRGYTIITGETGAGKSILLGGLSLVLGKRADLTVLKSKEEKCVIEAAFQIADYNLQLFFEDNDVDYEKETIVRREILPSGKSRAFINDTPVKLSVLNNLGVRLIDVHSQHQTLELTEEEFQYSIIDAVSSNFNTISDYKSLLSVYNKTKSAYKKLIAEQQEAAKEYEYNTFLLKELQELKLETLNKEELESTYDQLSNVEDIREKLAHSLQLINVEEVGLQITVTELKQVFGKLAPFGSVYNALNERIQSILIEVDDINTELITLEEGLESDPVTLEKLQVTLHKLFALEKKHGVSGIAELLEVKASLEKKVSVTENAEEAIAEKQLELTNLENKLDALATKIHKARKKAIPVLVKELEAIISDLGMPNAKFKIEVTLQDRYLLNGKDHLTFLFSANKGGHFGDLKKVASGGELSRIMLAIKSILSKYMKLPTIMFDEIDTGVSGEIAIKMADIMKSMSEHMQVFCITHLPQVAAKGNTHFKVYKESTLLGTTSNLKSLTKQERITELAQMLGGEKVTESALTHAKELLS</sequence>
<proteinExistence type="inferred from homology"/>
<comment type="similarity">
    <text evidence="2 9">Belongs to the RecN family.</text>
</comment>
<evidence type="ECO:0000256" key="8">
    <source>
        <dbReference type="ARBA" id="ARBA00033408"/>
    </source>
</evidence>
<dbReference type="PANTHER" id="PTHR11059">
    <property type="entry name" value="DNA REPAIR PROTEIN RECN"/>
    <property type="match status" value="1"/>
</dbReference>
<keyword evidence="5 9" id="KW-0227">DNA damage</keyword>
<dbReference type="EMBL" id="BRVP01000002">
    <property type="protein sequence ID" value="GLB51213.1"/>
    <property type="molecule type" value="Genomic_DNA"/>
</dbReference>
<feature type="domain" description="RecF/RecN/SMC N-terminal" evidence="11">
    <location>
        <begin position="2"/>
        <end position="506"/>
    </location>
</feature>
<gene>
    <name evidence="12" type="primary">recN</name>
    <name evidence="12" type="ORF">NBRC110019_02520</name>
</gene>
<dbReference type="GO" id="GO:0005524">
    <property type="term" value="F:ATP binding"/>
    <property type="evidence" value="ECO:0007669"/>
    <property type="project" value="UniProtKB-KW"/>
</dbReference>
<dbReference type="AlphaFoldDB" id="A0A9W6B2L6"/>
<feature type="coiled-coil region" evidence="10">
    <location>
        <begin position="318"/>
        <end position="369"/>
    </location>
</feature>
<evidence type="ECO:0000256" key="5">
    <source>
        <dbReference type="ARBA" id="ARBA00022763"/>
    </source>
</evidence>
<dbReference type="InterPro" id="IPR027417">
    <property type="entry name" value="P-loop_NTPase"/>
</dbReference>
<dbReference type="Pfam" id="PF02463">
    <property type="entry name" value="SMC_N"/>
    <property type="match status" value="1"/>
</dbReference>
<dbReference type="InterPro" id="IPR003395">
    <property type="entry name" value="RecF/RecN/SMC_N"/>
</dbReference>
<name>A0A9W6B2L6_9FLAO</name>
<dbReference type="GO" id="GO:0006281">
    <property type="term" value="P:DNA repair"/>
    <property type="evidence" value="ECO:0007669"/>
    <property type="project" value="UniProtKB-KW"/>
</dbReference>
<keyword evidence="13" id="KW-1185">Reference proteome</keyword>
<evidence type="ECO:0000256" key="1">
    <source>
        <dbReference type="ARBA" id="ARBA00003618"/>
    </source>
</evidence>
<dbReference type="NCBIfam" id="TIGR00634">
    <property type="entry name" value="recN"/>
    <property type="match status" value="1"/>
</dbReference>
<dbReference type="PIRSF" id="PIRSF003128">
    <property type="entry name" value="RecN"/>
    <property type="match status" value="1"/>
</dbReference>
<evidence type="ECO:0000256" key="6">
    <source>
        <dbReference type="ARBA" id="ARBA00022840"/>
    </source>
</evidence>
<dbReference type="InterPro" id="IPR004604">
    <property type="entry name" value="DNA_recomb/repair_RecN"/>
</dbReference>
<keyword evidence="6" id="KW-0067">ATP-binding</keyword>
<evidence type="ECO:0000259" key="11">
    <source>
        <dbReference type="Pfam" id="PF02463"/>
    </source>
</evidence>
<dbReference type="SUPFAM" id="SSF52540">
    <property type="entry name" value="P-loop containing nucleoside triphosphate hydrolases"/>
    <property type="match status" value="1"/>
</dbReference>
<dbReference type="RefSeq" id="WP_281751525.1">
    <property type="nucleotide sequence ID" value="NZ_BRVP01000002.1"/>
</dbReference>
<dbReference type="CDD" id="cd03241">
    <property type="entry name" value="ABC_RecN"/>
    <property type="match status" value="1"/>
</dbReference>
<evidence type="ECO:0000256" key="3">
    <source>
        <dbReference type="ARBA" id="ARBA00021315"/>
    </source>
</evidence>
<evidence type="ECO:0000256" key="7">
    <source>
        <dbReference type="ARBA" id="ARBA00023204"/>
    </source>
</evidence>
<dbReference type="PANTHER" id="PTHR11059:SF0">
    <property type="entry name" value="DNA REPAIR PROTEIN RECN"/>
    <property type="match status" value="1"/>
</dbReference>
<keyword evidence="10" id="KW-0175">Coiled coil</keyword>
<evidence type="ECO:0000313" key="12">
    <source>
        <dbReference type="EMBL" id="GLB51213.1"/>
    </source>
</evidence>
<dbReference type="GO" id="GO:0006310">
    <property type="term" value="P:DNA recombination"/>
    <property type="evidence" value="ECO:0007669"/>
    <property type="project" value="InterPro"/>
</dbReference>
<evidence type="ECO:0000256" key="9">
    <source>
        <dbReference type="PIRNR" id="PIRNR003128"/>
    </source>
</evidence>
<comment type="function">
    <text evidence="1 9">May be involved in recombinational repair of damaged DNA.</text>
</comment>
<keyword evidence="7 9" id="KW-0234">DNA repair</keyword>
<organism evidence="12 13">
    <name type="scientific">Neptunitalea chrysea</name>
    <dbReference type="NCBI Taxonomy" id="1647581"/>
    <lineage>
        <taxon>Bacteria</taxon>
        <taxon>Pseudomonadati</taxon>
        <taxon>Bacteroidota</taxon>
        <taxon>Flavobacteriia</taxon>
        <taxon>Flavobacteriales</taxon>
        <taxon>Flavobacteriaceae</taxon>
        <taxon>Neptunitalea</taxon>
    </lineage>
</organism>
<reference evidence="12" key="1">
    <citation type="submission" date="2022-07" db="EMBL/GenBank/DDBJ databases">
        <title>Taxonomy of Novel Oxalotrophic and Methylotrophic Bacteria.</title>
        <authorList>
            <person name="Sahin N."/>
            <person name="Tani A."/>
        </authorList>
    </citation>
    <scope>NUCLEOTIDE SEQUENCE</scope>
    <source>
        <strain evidence="12">AM327</strain>
    </source>
</reference>
<keyword evidence="4" id="KW-0547">Nucleotide-binding</keyword>
<evidence type="ECO:0000313" key="13">
    <source>
        <dbReference type="Proteomes" id="UP001143545"/>
    </source>
</evidence>
<protein>
    <recommendedName>
        <fullName evidence="3 9">DNA repair protein RecN</fullName>
    </recommendedName>
    <alternativeName>
        <fullName evidence="8 9">Recombination protein N</fullName>
    </alternativeName>
</protein>